<dbReference type="InterPro" id="IPR009057">
    <property type="entry name" value="Homeodomain-like_sf"/>
</dbReference>
<protein>
    <recommendedName>
        <fullName evidence="4">HTH araC/xylS-type domain-containing protein</fullName>
    </recommendedName>
</protein>
<sequence length="303" mass="34321">MELSFETISFMHDLPFRVLRWHEDIEKIEVLDTNFGTFASLGGEGGRWHRHEEVEITLVRSGSGVRVVGDKTTELTEARFVTILGRGLPHCWDFNGSSSGVCIQFSRRRLGAMLPEKARFDIDSLVESAACGIDVPLLNYPDLEDRLVLLAECPSPKCLSNYVGVVEVLCRLTEVNLHQCQRISSLRYDRVSGQRKQSEIEDVVNWILESYASEIQLQDALAMVNMSKATFSRHFMRCTGQSFSAFLNQVRISNASRLLQTTQESIGNIAFQTGFSSLANFNRIFRNIKGHAPSEYRRIHRPS</sequence>
<dbReference type="InterPro" id="IPR020449">
    <property type="entry name" value="Tscrpt_reg_AraC-type_HTH"/>
</dbReference>
<dbReference type="AlphaFoldDB" id="A0A2S8F6U0"/>
<dbReference type="PANTHER" id="PTHR43280">
    <property type="entry name" value="ARAC-FAMILY TRANSCRIPTIONAL REGULATOR"/>
    <property type="match status" value="1"/>
</dbReference>
<evidence type="ECO:0000256" key="2">
    <source>
        <dbReference type="ARBA" id="ARBA00023125"/>
    </source>
</evidence>
<dbReference type="Gene3D" id="2.60.120.10">
    <property type="entry name" value="Jelly Rolls"/>
    <property type="match status" value="1"/>
</dbReference>
<dbReference type="InterPro" id="IPR014710">
    <property type="entry name" value="RmlC-like_jellyroll"/>
</dbReference>
<dbReference type="Proteomes" id="UP000239388">
    <property type="component" value="Unassembled WGS sequence"/>
</dbReference>
<dbReference type="SUPFAM" id="SSF46689">
    <property type="entry name" value="Homeodomain-like"/>
    <property type="match status" value="1"/>
</dbReference>
<evidence type="ECO:0000313" key="5">
    <source>
        <dbReference type="EMBL" id="PQO27872.1"/>
    </source>
</evidence>
<name>A0A2S8F6U0_9BACT</name>
<dbReference type="GO" id="GO:0003700">
    <property type="term" value="F:DNA-binding transcription factor activity"/>
    <property type="evidence" value="ECO:0007669"/>
    <property type="project" value="InterPro"/>
</dbReference>
<dbReference type="Gene3D" id="1.10.10.60">
    <property type="entry name" value="Homeodomain-like"/>
    <property type="match status" value="2"/>
</dbReference>
<comment type="caution">
    <text evidence="5">The sequence shown here is derived from an EMBL/GenBank/DDBJ whole genome shotgun (WGS) entry which is preliminary data.</text>
</comment>
<dbReference type="PROSITE" id="PS01124">
    <property type="entry name" value="HTH_ARAC_FAMILY_2"/>
    <property type="match status" value="1"/>
</dbReference>
<feature type="domain" description="HTH araC/xylS-type" evidence="4">
    <location>
        <begin position="201"/>
        <end position="299"/>
    </location>
</feature>
<dbReference type="GO" id="GO:0043565">
    <property type="term" value="F:sequence-specific DNA binding"/>
    <property type="evidence" value="ECO:0007669"/>
    <property type="project" value="InterPro"/>
</dbReference>
<keyword evidence="1" id="KW-0805">Transcription regulation</keyword>
<dbReference type="Pfam" id="PF12833">
    <property type="entry name" value="HTH_18"/>
    <property type="match status" value="1"/>
</dbReference>
<dbReference type="PROSITE" id="PS00041">
    <property type="entry name" value="HTH_ARAC_FAMILY_1"/>
    <property type="match status" value="1"/>
</dbReference>
<dbReference type="PANTHER" id="PTHR43280:SF27">
    <property type="entry name" value="TRANSCRIPTIONAL REGULATOR MTLR"/>
    <property type="match status" value="1"/>
</dbReference>
<dbReference type="SMART" id="SM00342">
    <property type="entry name" value="HTH_ARAC"/>
    <property type="match status" value="1"/>
</dbReference>
<gene>
    <name evidence="5" type="ORF">C5Y98_26455</name>
</gene>
<reference evidence="5 6" key="1">
    <citation type="submission" date="2018-02" db="EMBL/GenBank/DDBJ databases">
        <title>Comparative genomes isolates from brazilian mangrove.</title>
        <authorList>
            <person name="Araujo J.E."/>
            <person name="Taketani R.G."/>
            <person name="Silva M.C.P."/>
            <person name="Loureco M.V."/>
            <person name="Andreote F.D."/>
        </authorList>
    </citation>
    <scope>NUCLEOTIDE SEQUENCE [LARGE SCALE GENOMIC DNA]</scope>
    <source>
        <strain evidence="5 6">NAP PRIS-MGV</strain>
    </source>
</reference>
<dbReference type="InterPro" id="IPR011051">
    <property type="entry name" value="RmlC_Cupin_sf"/>
</dbReference>
<evidence type="ECO:0000259" key="4">
    <source>
        <dbReference type="PROSITE" id="PS01124"/>
    </source>
</evidence>
<dbReference type="InterPro" id="IPR018060">
    <property type="entry name" value="HTH_AraC"/>
</dbReference>
<dbReference type="EMBL" id="PUIB01000026">
    <property type="protein sequence ID" value="PQO27872.1"/>
    <property type="molecule type" value="Genomic_DNA"/>
</dbReference>
<evidence type="ECO:0000313" key="6">
    <source>
        <dbReference type="Proteomes" id="UP000239388"/>
    </source>
</evidence>
<proteinExistence type="predicted"/>
<keyword evidence="3" id="KW-0804">Transcription</keyword>
<dbReference type="PRINTS" id="PR00032">
    <property type="entry name" value="HTHARAC"/>
</dbReference>
<dbReference type="InterPro" id="IPR018062">
    <property type="entry name" value="HTH_AraC-typ_CS"/>
</dbReference>
<evidence type="ECO:0000256" key="1">
    <source>
        <dbReference type="ARBA" id="ARBA00023015"/>
    </source>
</evidence>
<evidence type="ECO:0000256" key="3">
    <source>
        <dbReference type="ARBA" id="ARBA00023163"/>
    </source>
</evidence>
<organism evidence="5 6">
    <name type="scientific">Blastopirellula marina</name>
    <dbReference type="NCBI Taxonomy" id="124"/>
    <lineage>
        <taxon>Bacteria</taxon>
        <taxon>Pseudomonadati</taxon>
        <taxon>Planctomycetota</taxon>
        <taxon>Planctomycetia</taxon>
        <taxon>Pirellulales</taxon>
        <taxon>Pirellulaceae</taxon>
        <taxon>Blastopirellula</taxon>
    </lineage>
</organism>
<keyword evidence="2" id="KW-0238">DNA-binding</keyword>
<accession>A0A2S8F6U0</accession>
<dbReference type="SUPFAM" id="SSF51182">
    <property type="entry name" value="RmlC-like cupins"/>
    <property type="match status" value="1"/>
</dbReference>